<name>A0A9X4KTG6_9BACL</name>
<dbReference type="Pfam" id="PF13407">
    <property type="entry name" value="Peripla_BP_4"/>
    <property type="match status" value="1"/>
</dbReference>
<accession>A0A9X4KTG6</accession>
<evidence type="ECO:0000256" key="3">
    <source>
        <dbReference type="ARBA" id="ARBA00023163"/>
    </source>
</evidence>
<evidence type="ECO:0000313" key="6">
    <source>
        <dbReference type="Proteomes" id="UP001153404"/>
    </source>
</evidence>
<keyword evidence="3" id="KW-0804">Transcription</keyword>
<dbReference type="GO" id="GO:0003700">
    <property type="term" value="F:DNA-binding transcription factor activity"/>
    <property type="evidence" value="ECO:0007669"/>
    <property type="project" value="TreeGrafter"/>
</dbReference>
<feature type="domain" description="Periplasmic binding protein" evidence="4">
    <location>
        <begin position="2"/>
        <end position="118"/>
    </location>
</feature>
<protein>
    <submittedName>
        <fullName evidence="5">Substrate-binding domain-containing protein</fullName>
    </submittedName>
</protein>
<dbReference type="Gene3D" id="3.40.50.2300">
    <property type="match status" value="1"/>
</dbReference>
<dbReference type="EMBL" id="JAPDIA010000003">
    <property type="protein sequence ID" value="MDG0810468.1"/>
    <property type="molecule type" value="Genomic_DNA"/>
</dbReference>
<dbReference type="SUPFAM" id="SSF53822">
    <property type="entry name" value="Periplasmic binding protein-like I"/>
    <property type="match status" value="1"/>
</dbReference>
<reference evidence="5" key="1">
    <citation type="submission" date="2022-10" db="EMBL/GenBank/DDBJ databases">
        <title>Comparative genomic analysis of Cohnella hashimotonis sp. nov., isolated from the International Space Station.</title>
        <authorList>
            <person name="Simpson A."/>
            <person name="Venkateswaran K."/>
        </authorList>
    </citation>
    <scope>NUCLEOTIDE SEQUENCE</scope>
    <source>
        <strain evidence="5">DSM 28161</strain>
    </source>
</reference>
<dbReference type="InterPro" id="IPR025997">
    <property type="entry name" value="SBP_2_dom"/>
</dbReference>
<evidence type="ECO:0000259" key="4">
    <source>
        <dbReference type="Pfam" id="PF13407"/>
    </source>
</evidence>
<dbReference type="Proteomes" id="UP001153404">
    <property type="component" value="Unassembled WGS sequence"/>
</dbReference>
<keyword evidence="2" id="KW-0238">DNA-binding</keyword>
<evidence type="ECO:0000256" key="1">
    <source>
        <dbReference type="ARBA" id="ARBA00023015"/>
    </source>
</evidence>
<organism evidence="5 6">
    <name type="scientific">Cohnella rhizosphaerae</name>
    <dbReference type="NCBI Taxonomy" id="1457232"/>
    <lineage>
        <taxon>Bacteria</taxon>
        <taxon>Bacillati</taxon>
        <taxon>Bacillota</taxon>
        <taxon>Bacilli</taxon>
        <taxon>Bacillales</taxon>
        <taxon>Paenibacillaceae</taxon>
        <taxon>Cohnella</taxon>
    </lineage>
</organism>
<dbReference type="PANTHER" id="PTHR30146">
    <property type="entry name" value="LACI-RELATED TRANSCRIPTIONAL REPRESSOR"/>
    <property type="match status" value="1"/>
</dbReference>
<dbReference type="PANTHER" id="PTHR30146:SF109">
    <property type="entry name" value="HTH-TYPE TRANSCRIPTIONAL REGULATOR GALS"/>
    <property type="match status" value="1"/>
</dbReference>
<dbReference type="AlphaFoldDB" id="A0A9X4KTG6"/>
<evidence type="ECO:0000256" key="2">
    <source>
        <dbReference type="ARBA" id="ARBA00023125"/>
    </source>
</evidence>
<evidence type="ECO:0000313" key="5">
    <source>
        <dbReference type="EMBL" id="MDG0810468.1"/>
    </source>
</evidence>
<gene>
    <name evidence="5" type="ORF">OMP40_14735</name>
</gene>
<keyword evidence="1" id="KW-0805">Transcription regulation</keyword>
<dbReference type="InterPro" id="IPR028082">
    <property type="entry name" value="Peripla_BP_I"/>
</dbReference>
<dbReference type="GO" id="GO:0000976">
    <property type="term" value="F:transcription cis-regulatory region binding"/>
    <property type="evidence" value="ECO:0007669"/>
    <property type="project" value="TreeGrafter"/>
</dbReference>
<keyword evidence="6" id="KW-1185">Reference proteome</keyword>
<proteinExistence type="predicted"/>
<dbReference type="RefSeq" id="WP_277532309.1">
    <property type="nucleotide sequence ID" value="NZ_JAPDIA010000003.1"/>
</dbReference>
<sequence>MGFLSPLANDEFSMRLLIGVQEACKDQNLILIVRSAMTQREEQEGIRFLRAAGVDGLLIFPVDGEAYSEAVLNLKTEGFPFVLIDRYLPGIKTNAVYSDNFAGGRIGTEFLVQKRPSSNRDHIGHQIENVQLRGPLLRLPGHGQKRRD</sequence>
<comment type="caution">
    <text evidence="5">The sequence shown here is derived from an EMBL/GenBank/DDBJ whole genome shotgun (WGS) entry which is preliminary data.</text>
</comment>